<protein>
    <submittedName>
        <fullName evidence="1">Uncharacterized protein</fullName>
    </submittedName>
</protein>
<accession>A0A4V0NCS0</accession>
<reference evidence="1 2" key="1">
    <citation type="submission" date="2015-09" db="EMBL/GenBank/DDBJ databases">
        <title>Sorangium comparison.</title>
        <authorList>
            <person name="Zaburannyi N."/>
            <person name="Bunk B."/>
            <person name="Overmann J."/>
            <person name="Mueller R."/>
        </authorList>
    </citation>
    <scope>NUCLEOTIDE SEQUENCE [LARGE SCALE GENOMIC DNA]</scope>
    <source>
        <strain evidence="1 2">So ceGT47</strain>
    </source>
</reference>
<dbReference type="RefSeq" id="WP_129345118.1">
    <property type="nucleotide sequence ID" value="NZ_CP012670.1"/>
</dbReference>
<proteinExistence type="predicted"/>
<dbReference type="Proteomes" id="UP000295781">
    <property type="component" value="Chromosome"/>
</dbReference>
<dbReference type="EMBL" id="CP012670">
    <property type="protein sequence ID" value="AUX20142.1"/>
    <property type="molecule type" value="Genomic_DNA"/>
</dbReference>
<evidence type="ECO:0000313" key="2">
    <source>
        <dbReference type="Proteomes" id="UP000295781"/>
    </source>
</evidence>
<evidence type="ECO:0000313" key="1">
    <source>
        <dbReference type="EMBL" id="AUX20142.1"/>
    </source>
</evidence>
<dbReference type="AlphaFoldDB" id="A0A4V0NCS0"/>
<gene>
    <name evidence="1" type="ORF">SOCEGT47_006060</name>
</gene>
<name>A0A4V0NCS0_SORCE</name>
<organism evidence="1 2">
    <name type="scientific">Sorangium cellulosum</name>
    <name type="common">Polyangium cellulosum</name>
    <dbReference type="NCBI Taxonomy" id="56"/>
    <lineage>
        <taxon>Bacteria</taxon>
        <taxon>Pseudomonadati</taxon>
        <taxon>Myxococcota</taxon>
        <taxon>Polyangia</taxon>
        <taxon>Polyangiales</taxon>
        <taxon>Polyangiaceae</taxon>
        <taxon>Sorangium</taxon>
    </lineage>
</organism>
<sequence>MHASSSNVDTSASHVLGAVSVHAHGVHRRVSCTFQKVNLWENTREGSPWPDGHFAWSPSIVETMQWRKPGRRRDTPTMHTWPPRH</sequence>